<dbReference type="AlphaFoldDB" id="A0A1L0BQH2"/>
<reference evidence="3 4" key="1">
    <citation type="submission" date="2016-11" db="EMBL/GenBank/DDBJ databases">
        <authorList>
            <person name="Jaros S."/>
            <person name="Januszkiewicz K."/>
            <person name="Wedrychowicz H."/>
        </authorList>
    </citation>
    <scope>NUCLEOTIDE SEQUENCE [LARGE SCALE GENOMIC DNA]</scope>
    <source>
        <strain evidence="3">NVI 5450</strain>
    </source>
</reference>
<dbReference type="Proteomes" id="UP000183794">
    <property type="component" value="Unassembled WGS sequence"/>
</dbReference>
<dbReference type="PROSITE" id="PS51257">
    <property type="entry name" value="PROKAR_LIPOPROTEIN"/>
    <property type="match status" value="1"/>
</dbReference>
<dbReference type="InterPro" id="IPR018649">
    <property type="entry name" value="SHOCT"/>
</dbReference>
<proteinExistence type="predicted"/>
<evidence type="ECO:0000256" key="1">
    <source>
        <dbReference type="SAM" id="SignalP"/>
    </source>
</evidence>
<dbReference type="EMBL" id="FPLD01000083">
    <property type="protein sequence ID" value="SGZ06783.1"/>
    <property type="molecule type" value="Genomic_DNA"/>
</dbReference>
<dbReference type="OrthoDB" id="6398035at2"/>
<sequence>MKMVSQKMRKLLLVIALPVLASGCAGNIEKLNPDTEFGPAPQAYQQTIKDYFAQELNNPEVAEYVISEPMKFYRSKPSLAGLGGGIKWHAWVAEVGIPGKAIYKFLSGSDNDLIHYYVRFDGNDIETVYEGNGYASLKNETGFTVGEYATIDNITITEETAQVIAEDKAAEDAELIHSFESIRELNKLYKEGIITEEEYSLKKKAILKI</sequence>
<feature type="chain" id="PRO_5012882550" description="SHOCT domain-containing protein" evidence="1">
    <location>
        <begin position="22"/>
        <end position="209"/>
    </location>
</feature>
<evidence type="ECO:0000313" key="3">
    <source>
        <dbReference type="EMBL" id="SGZ06783.1"/>
    </source>
</evidence>
<evidence type="ECO:0000259" key="2">
    <source>
        <dbReference type="Pfam" id="PF09851"/>
    </source>
</evidence>
<name>A0A1L0BQH2_9GAMM</name>
<organism evidence="3 4">
    <name type="scientific">Moritella viscosa</name>
    <dbReference type="NCBI Taxonomy" id="80854"/>
    <lineage>
        <taxon>Bacteria</taxon>
        <taxon>Pseudomonadati</taxon>
        <taxon>Pseudomonadota</taxon>
        <taxon>Gammaproteobacteria</taxon>
        <taxon>Alteromonadales</taxon>
        <taxon>Moritellaceae</taxon>
        <taxon>Moritella</taxon>
    </lineage>
</organism>
<evidence type="ECO:0000313" key="4">
    <source>
        <dbReference type="Proteomes" id="UP000183794"/>
    </source>
</evidence>
<keyword evidence="1" id="KW-0732">Signal</keyword>
<accession>A0A1L0BQH2</accession>
<gene>
    <name evidence="3" type="ORF">NVI5450_3104</name>
</gene>
<feature type="domain" description="SHOCT" evidence="2">
    <location>
        <begin position="181"/>
        <end position="207"/>
    </location>
</feature>
<protein>
    <recommendedName>
        <fullName evidence="2">SHOCT domain-containing protein</fullName>
    </recommendedName>
</protein>
<feature type="signal peptide" evidence="1">
    <location>
        <begin position="1"/>
        <end position="21"/>
    </location>
</feature>
<dbReference type="RefSeq" id="WP_075497514.1">
    <property type="nucleotide sequence ID" value="NZ_CAWRBC010000121.1"/>
</dbReference>
<dbReference type="Pfam" id="PF09851">
    <property type="entry name" value="SHOCT"/>
    <property type="match status" value="1"/>
</dbReference>